<gene>
    <name evidence="1" type="ORF">COV87_00705</name>
</gene>
<organism evidence="1 2">
    <name type="scientific">Candidatus Roizmanbacteria bacterium CG11_big_fil_rev_8_21_14_0_20_37_16</name>
    <dbReference type="NCBI Taxonomy" id="1974857"/>
    <lineage>
        <taxon>Bacteria</taxon>
        <taxon>Candidatus Roizmaniibacteriota</taxon>
    </lineage>
</organism>
<dbReference type="EMBL" id="PCVK01000023">
    <property type="protein sequence ID" value="PIQ71915.1"/>
    <property type="molecule type" value="Genomic_DNA"/>
</dbReference>
<dbReference type="Proteomes" id="UP000229497">
    <property type="component" value="Unassembled WGS sequence"/>
</dbReference>
<evidence type="ECO:0000313" key="2">
    <source>
        <dbReference type="Proteomes" id="UP000229497"/>
    </source>
</evidence>
<accession>A0A2H0KL00</accession>
<dbReference type="AlphaFoldDB" id="A0A2H0KL00"/>
<proteinExistence type="predicted"/>
<comment type="caution">
    <text evidence="1">The sequence shown here is derived from an EMBL/GenBank/DDBJ whole genome shotgun (WGS) entry which is preliminary data.</text>
</comment>
<reference evidence="1 2" key="1">
    <citation type="submission" date="2017-09" db="EMBL/GenBank/DDBJ databases">
        <title>Depth-based differentiation of microbial function through sediment-hosted aquifers and enrichment of novel symbionts in the deep terrestrial subsurface.</title>
        <authorList>
            <person name="Probst A.J."/>
            <person name="Ladd B."/>
            <person name="Jarett J.K."/>
            <person name="Geller-Mcgrath D.E."/>
            <person name="Sieber C.M."/>
            <person name="Emerson J.B."/>
            <person name="Anantharaman K."/>
            <person name="Thomas B.C."/>
            <person name="Malmstrom R."/>
            <person name="Stieglmeier M."/>
            <person name="Klingl A."/>
            <person name="Woyke T."/>
            <person name="Ryan C.M."/>
            <person name="Banfield J.F."/>
        </authorList>
    </citation>
    <scope>NUCLEOTIDE SEQUENCE [LARGE SCALE GENOMIC DNA]</scope>
    <source>
        <strain evidence="1">CG11_big_fil_rev_8_21_14_0_20_37_16</strain>
    </source>
</reference>
<sequence length="225" mass="26243">MAKSKLKLDARKLRLQKRSIKSIAKHLSVSVSSVSVWCRDIQFSNEEKKDIFNAGYFAGTNARLRAIQARKERLDIHIKQIHGESIQEIGVLTKREILIAGIALYWGEGFKKDRLVGLASMNPSIIQFYIKWLRLFSIGKEDLLIRLTLNIHKKDETQSILQFWSQILKIPLEQFSQSYYQKTIQKKEYTNTSEYHGVIRVKVRKSVKLLRKIEGYIQGLEKNTY</sequence>
<protein>
    <submittedName>
        <fullName evidence="1">Uncharacterized protein</fullName>
    </submittedName>
</protein>
<evidence type="ECO:0000313" key="1">
    <source>
        <dbReference type="EMBL" id="PIQ71915.1"/>
    </source>
</evidence>
<name>A0A2H0KL00_9BACT</name>